<dbReference type="PANTHER" id="PTHR14732">
    <property type="entry name" value="RNA POLYMERASE II SUBUNIT B1 CTD PHOSPHATASE RPAP2-RELATED"/>
    <property type="match status" value="1"/>
</dbReference>
<dbReference type="AlphaFoldDB" id="A0AA38FSI7"/>
<dbReference type="GO" id="GO:0005737">
    <property type="term" value="C:cytoplasm"/>
    <property type="evidence" value="ECO:0007669"/>
    <property type="project" value="TreeGrafter"/>
</dbReference>
<gene>
    <name evidence="1" type="ORF">KI387_036775</name>
</gene>
<reference evidence="1 2" key="1">
    <citation type="journal article" date="2021" name="Nat. Plants">
        <title>The Taxus genome provides insights into paclitaxel biosynthesis.</title>
        <authorList>
            <person name="Xiong X."/>
            <person name="Gou J."/>
            <person name="Liao Q."/>
            <person name="Li Y."/>
            <person name="Zhou Q."/>
            <person name="Bi G."/>
            <person name="Li C."/>
            <person name="Du R."/>
            <person name="Wang X."/>
            <person name="Sun T."/>
            <person name="Guo L."/>
            <person name="Liang H."/>
            <person name="Lu P."/>
            <person name="Wu Y."/>
            <person name="Zhang Z."/>
            <person name="Ro D.K."/>
            <person name="Shang Y."/>
            <person name="Huang S."/>
            <person name="Yan J."/>
        </authorList>
    </citation>
    <scope>NUCLEOTIDE SEQUENCE [LARGE SCALE GENOMIC DNA]</scope>
    <source>
        <strain evidence="1">Ta-2019</strain>
    </source>
</reference>
<feature type="non-terminal residue" evidence="1">
    <location>
        <position position="1"/>
    </location>
</feature>
<evidence type="ECO:0000313" key="1">
    <source>
        <dbReference type="EMBL" id="KAH9308864.1"/>
    </source>
</evidence>
<dbReference type="PANTHER" id="PTHR14732:SF0">
    <property type="entry name" value="RNA POLYMERASE II SUBUNIT B1 CTD PHOSPHATASE RPAP2-RELATED"/>
    <property type="match status" value="1"/>
</dbReference>
<feature type="non-terminal residue" evidence="1">
    <location>
        <position position="416"/>
    </location>
</feature>
<dbReference type="EMBL" id="JAHRHJ020000007">
    <property type="protein sequence ID" value="KAH9308864.1"/>
    <property type="molecule type" value="Genomic_DNA"/>
</dbReference>
<proteinExistence type="predicted"/>
<dbReference type="GO" id="GO:0005634">
    <property type="term" value="C:nucleus"/>
    <property type="evidence" value="ECO:0007669"/>
    <property type="project" value="TreeGrafter"/>
</dbReference>
<accession>A0AA38FSI7</accession>
<organism evidence="1 2">
    <name type="scientific">Taxus chinensis</name>
    <name type="common">Chinese yew</name>
    <name type="synonym">Taxus wallichiana var. chinensis</name>
    <dbReference type="NCBI Taxonomy" id="29808"/>
    <lineage>
        <taxon>Eukaryota</taxon>
        <taxon>Viridiplantae</taxon>
        <taxon>Streptophyta</taxon>
        <taxon>Embryophyta</taxon>
        <taxon>Tracheophyta</taxon>
        <taxon>Spermatophyta</taxon>
        <taxon>Pinopsida</taxon>
        <taxon>Pinidae</taxon>
        <taxon>Conifers II</taxon>
        <taxon>Cupressales</taxon>
        <taxon>Taxaceae</taxon>
        <taxon>Taxus</taxon>
    </lineage>
</organism>
<dbReference type="Proteomes" id="UP000824469">
    <property type="component" value="Unassembled WGS sequence"/>
</dbReference>
<protein>
    <submittedName>
        <fullName evidence="1">Uncharacterized protein</fullName>
    </submittedName>
</protein>
<dbReference type="InterPro" id="IPR039693">
    <property type="entry name" value="Rtr1/RPAP2"/>
</dbReference>
<dbReference type="GO" id="GO:0008420">
    <property type="term" value="F:RNA polymerase II CTD heptapeptide repeat phosphatase activity"/>
    <property type="evidence" value="ECO:0007669"/>
    <property type="project" value="InterPro"/>
</dbReference>
<sequence>TKKTKSFPKGGDPKRETDFISTIIVGEPCAQVVSDSAISSSSFVGKLLNERDEKSERNQYLVIENNSEALKLKSALKTEGVKQLNRSVTWADEKKIDEYLKNGNVDDSEKSVTVVSPGSDSRSQSYTFVKDAASVESVKPEFNEENVSAVRLESAEAFAKALTEAADAVVSGEIGANEAVSKAGIYILPGTDSKKPKELQDEVEISTSLQTRQIWPSILCSADEESYKAQNCWYDSPPEGFCLELSPFAEMWMAFDRWITASSVAYLYGREESDGDQFLRVNGREYPRKTVSGLSAQIERTLASCISRALPGVAQSLRLSTPVSTLEQVLGHFLNSMTLVDAIPAFRMKQWHVVVALFLDGLCVHRIPSIGRQMINKRPLIDKVLDAAKMSYDEYEAIKELLLPLGRNPEFSSQSG</sequence>
<dbReference type="OMA" id="IGRQMIN"/>
<comment type="caution">
    <text evidence="1">The sequence shown here is derived from an EMBL/GenBank/DDBJ whole genome shotgun (WGS) entry which is preliminary data.</text>
</comment>
<name>A0AA38FSI7_TAXCH</name>
<evidence type="ECO:0000313" key="2">
    <source>
        <dbReference type="Proteomes" id="UP000824469"/>
    </source>
</evidence>
<dbReference type="GO" id="GO:0043175">
    <property type="term" value="F:RNA polymerase core enzyme binding"/>
    <property type="evidence" value="ECO:0007669"/>
    <property type="project" value="InterPro"/>
</dbReference>
<keyword evidence="2" id="KW-1185">Reference proteome</keyword>